<organism evidence="3 4">
    <name type="scientific">Comamonas piscis</name>
    <dbReference type="NCBI Taxonomy" id="1562974"/>
    <lineage>
        <taxon>Bacteria</taxon>
        <taxon>Pseudomonadati</taxon>
        <taxon>Pseudomonadota</taxon>
        <taxon>Betaproteobacteria</taxon>
        <taxon>Burkholderiales</taxon>
        <taxon>Comamonadaceae</taxon>
        <taxon>Comamonas</taxon>
    </lineage>
</organism>
<dbReference type="InterPro" id="IPR006860">
    <property type="entry name" value="FecR"/>
</dbReference>
<feature type="domain" description="FecR N-terminal" evidence="2">
    <location>
        <begin position="16"/>
        <end position="57"/>
    </location>
</feature>
<dbReference type="Proteomes" id="UP000515240">
    <property type="component" value="Chromosome"/>
</dbReference>
<gene>
    <name evidence="3" type="ORF">HS961_18455</name>
</gene>
<dbReference type="PIRSF" id="PIRSF018266">
    <property type="entry name" value="FecR"/>
    <property type="match status" value="1"/>
</dbReference>
<dbReference type="RefSeq" id="WP_182324491.1">
    <property type="nucleotide sequence ID" value="NZ_CP058554.1"/>
</dbReference>
<dbReference type="Pfam" id="PF04773">
    <property type="entry name" value="FecR"/>
    <property type="match status" value="1"/>
</dbReference>
<dbReference type="PANTHER" id="PTHR30273:SF2">
    <property type="entry name" value="PROTEIN FECR"/>
    <property type="match status" value="1"/>
</dbReference>
<protein>
    <submittedName>
        <fullName evidence="3">FecR domain-containing protein</fullName>
    </submittedName>
</protein>
<reference evidence="3 4" key="1">
    <citation type="journal article" date="2020" name="G3 (Bethesda)">
        <title>CeMbio - The Caenorhabditis elegans Microbiome Resource.</title>
        <authorList>
            <person name="Dirksen P."/>
            <person name="Assie A."/>
            <person name="Zimmermann J."/>
            <person name="Zhang F."/>
            <person name="Tietje A.M."/>
            <person name="Marsh S.A."/>
            <person name="Felix M.A."/>
            <person name="Shapira M."/>
            <person name="Kaleta C."/>
            <person name="Schulenburg H."/>
            <person name="Samuel B."/>
        </authorList>
    </citation>
    <scope>NUCLEOTIDE SEQUENCE [LARGE SCALE GENOMIC DNA]</scope>
    <source>
        <strain evidence="3 4">BIGb0172</strain>
    </source>
</reference>
<name>A0A7G5EKY0_9BURK</name>
<evidence type="ECO:0000259" key="1">
    <source>
        <dbReference type="Pfam" id="PF04773"/>
    </source>
</evidence>
<evidence type="ECO:0000313" key="3">
    <source>
        <dbReference type="EMBL" id="QMV74655.1"/>
    </source>
</evidence>
<dbReference type="GO" id="GO:0016989">
    <property type="term" value="F:sigma factor antagonist activity"/>
    <property type="evidence" value="ECO:0007669"/>
    <property type="project" value="TreeGrafter"/>
</dbReference>
<dbReference type="InterPro" id="IPR012373">
    <property type="entry name" value="Ferrdict_sens_TM"/>
</dbReference>
<dbReference type="Pfam" id="PF16220">
    <property type="entry name" value="DUF4880"/>
    <property type="match status" value="1"/>
</dbReference>
<dbReference type="KEGG" id="cpis:HS961_18455"/>
<dbReference type="AlphaFoldDB" id="A0A7G5EKY0"/>
<keyword evidence="4" id="KW-1185">Reference proteome</keyword>
<accession>A0A7G5EKY0</accession>
<sequence length="335" mass="35833">MTGPGALAVPPEVARSAVEWWLQQQEGALTEGQHQAWLAWRGADPLHETAWQHLARVHDKLSALAAPGSSGAAEVARAALAPRGSARRRQVVQTLALLVFGAGIVWQAEQQLPWRRWGADVRTARAERKRMRLEDGTQLVLNGATALNIDYSAGLRRLQLVEGEVLVTTAADPQQPARDFVVQTRDGLAQALGTRFSLRSLAGGGSLVSVFDGAVRLTPAHSAGAGTVLQAGFSAVLQAASVSTPQAVYEESLAWTDGMLVARGMPLADMLAALQPYSVERLVCDPAVAGLRMSGSYPLADVARVLATLDALPGLRVRNLVRWWGQREVVVEKAI</sequence>
<evidence type="ECO:0000259" key="2">
    <source>
        <dbReference type="Pfam" id="PF16220"/>
    </source>
</evidence>
<dbReference type="InterPro" id="IPR032623">
    <property type="entry name" value="FecR_N"/>
</dbReference>
<feature type="domain" description="FecR protein" evidence="1">
    <location>
        <begin position="120"/>
        <end position="216"/>
    </location>
</feature>
<evidence type="ECO:0000313" key="4">
    <source>
        <dbReference type="Proteomes" id="UP000515240"/>
    </source>
</evidence>
<proteinExistence type="predicted"/>
<dbReference type="Gene3D" id="2.60.120.1440">
    <property type="match status" value="1"/>
</dbReference>
<dbReference type="EMBL" id="CP058554">
    <property type="protein sequence ID" value="QMV74655.1"/>
    <property type="molecule type" value="Genomic_DNA"/>
</dbReference>
<dbReference type="PANTHER" id="PTHR30273">
    <property type="entry name" value="PERIPLASMIC SIGNAL SENSOR AND SIGMA FACTOR ACTIVATOR FECR-RELATED"/>
    <property type="match status" value="1"/>
</dbReference>